<comment type="caution">
    <text evidence="2">The sequence shown here is derived from an EMBL/GenBank/DDBJ whole genome shotgun (WGS) entry which is preliminary data.</text>
</comment>
<dbReference type="AlphaFoldDB" id="A0A7W6HD39"/>
<evidence type="ECO:0000313" key="3">
    <source>
        <dbReference type="Proteomes" id="UP000588647"/>
    </source>
</evidence>
<dbReference type="RefSeq" id="WP_183207568.1">
    <property type="nucleotide sequence ID" value="NZ_JAAAMM010000002.1"/>
</dbReference>
<accession>A0A7W6HD39</accession>
<feature type="domain" description="Surface antigen" evidence="1">
    <location>
        <begin position="30"/>
        <end position="135"/>
    </location>
</feature>
<organism evidence="2 3">
    <name type="scientific">Aurantimonas endophytica</name>
    <dbReference type="NCBI Taxonomy" id="1522175"/>
    <lineage>
        <taxon>Bacteria</taxon>
        <taxon>Pseudomonadati</taxon>
        <taxon>Pseudomonadota</taxon>
        <taxon>Alphaproteobacteria</taxon>
        <taxon>Hyphomicrobiales</taxon>
        <taxon>Aurantimonadaceae</taxon>
        <taxon>Aurantimonas</taxon>
    </lineage>
</organism>
<proteinExistence type="predicted"/>
<dbReference type="EMBL" id="JACIEM010000002">
    <property type="protein sequence ID" value="MBB4002976.1"/>
    <property type="molecule type" value="Genomic_DNA"/>
</dbReference>
<dbReference type="InterPro" id="IPR032635">
    <property type="entry name" value="Anti_2"/>
</dbReference>
<dbReference type="PROSITE" id="PS51257">
    <property type="entry name" value="PROKAR_LIPOPROTEIN"/>
    <property type="match status" value="1"/>
</dbReference>
<keyword evidence="3" id="KW-1185">Reference proteome</keyword>
<protein>
    <recommendedName>
        <fullName evidence="1">Surface antigen domain-containing protein</fullName>
    </recommendedName>
</protein>
<reference evidence="2 3" key="1">
    <citation type="submission" date="2020-08" db="EMBL/GenBank/DDBJ databases">
        <title>Genomic Encyclopedia of Type Strains, Phase IV (KMG-IV): sequencing the most valuable type-strain genomes for metagenomic binning, comparative biology and taxonomic classification.</title>
        <authorList>
            <person name="Goeker M."/>
        </authorList>
    </citation>
    <scope>NUCLEOTIDE SEQUENCE [LARGE SCALE GENOMIC DNA]</scope>
    <source>
        <strain evidence="2 3">DSM 103570</strain>
    </source>
</reference>
<dbReference type="Proteomes" id="UP000588647">
    <property type="component" value="Unassembled WGS sequence"/>
</dbReference>
<gene>
    <name evidence="2" type="ORF">GGR03_002051</name>
</gene>
<evidence type="ECO:0000313" key="2">
    <source>
        <dbReference type="EMBL" id="MBB4002976.1"/>
    </source>
</evidence>
<name>A0A7W6HD39_9HYPH</name>
<evidence type="ECO:0000259" key="1">
    <source>
        <dbReference type="Pfam" id="PF16998"/>
    </source>
</evidence>
<dbReference type="Pfam" id="PF16998">
    <property type="entry name" value="17kDa_Anti_2"/>
    <property type="match status" value="1"/>
</dbReference>
<sequence length="139" mass="14369">MARIHLLAASVLSLGLGGCVVSGPGLGGMVDAELVTGSIARPEPAAAPNEELASDERTVRNAVSTADIKGGAVRHAWANPQTGANGVLTAIREVRDGPRICRSFQTSRQRFDGIALYHGEACTVGEGEWALVSFNEAGS</sequence>